<feature type="transmembrane region" description="Helical" evidence="1">
    <location>
        <begin position="99"/>
        <end position="123"/>
    </location>
</feature>
<keyword evidence="3" id="KW-1185">Reference proteome</keyword>
<organism evidence="2 3">
    <name type="scientific">Dendryphion nanum</name>
    <dbReference type="NCBI Taxonomy" id="256645"/>
    <lineage>
        <taxon>Eukaryota</taxon>
        <taxon>Fungi</taxon>
        <taxon>Dikarya</taxon>
        <taxon>Ascomycota</taxon>
        <taxon>Pezizomycotina</taxon>
        <taxon>Dothideomycetes</taxon>
        <taxon>Pleosporomycetidae</taxon>
        <taxon>Pleosporales</taxon>
        <taxon>Torulaceae</taxon>
        <taxon>Dendryphion</taxon>
    </lineage>
</organism>
<gene>
    <name evidence="2" type="ORF">B0J11DRAFT_574590</name>
</gene>
<comment type="caution">
    <text evidence="2">The sequence shown here is derived from an EMBL/GenBank/DDBJ whole genome shotgun (WGS) entry which is preliminary data.</text>
</comment>
<accession>A0A9P9EK87</accession>
<name>A0A9P9EK87_9PLEO</name>
<protein>
    <submittedName>
        <fullName evidence="2">Uncharacterized protein</fullName>
    </submittedName>
</protein>
<keyword evidence="1" id="KW-1133">Transmembrane helix</keyword>
<dbReference type="OrthoDB" id="10631779at2759"/>
<reference evidence="2" key="1">
    <citation type="journal article" date="2021" name="Nat. Commun.">
        <title>Genetic determinants of endophytism in the Arabidopsis root mycobiome.</title>
        <authorList>
            <person name="Mesny F."/>
            <person name="Miyauchi S."/>
            <person name="Thiergart T."/>
            <person name="Pickel B."/>
            <person name="Atanasova L."/>
            <person name="Karlsson M."/>
            <person name="Huettel B."/>
            <person name="Barry K.W."/>
            <person name="Haridas S."/>
            <person name="Chen C."/>
            <person name="Bauer D."/>
            <person name="Andreopoulos W."/>
            <person name="Pangilinan J."/>
            <person name="LaButti K."/>
            <person name="Riley R."/>
            <person name="Lipzen A."/>
            <person name="Clum A."/>
            <person name="Drula E."/>
            <person name="Henrissat B."/>
            <person name="Kohler A."/>
            <person name="Grigoriev I.V."/>
            <person name="Martin F.M."/>
            <person name="Hacquard S."/>
        </authorList>
    </citation>
    <scope>NUCLEOTIDE SEQUENCE</scope>
    <source>
        <strain evidence="2">MPI-CAGE-CH-0243</strain>
    </source>
</reference>
<dbReference type="AlphaFoldDB" id="A0A9P9EK87"/>
<evidence type="ECO:0000313" key="2">
    <source>
        <dbReference type="EMBL" id="KAH7138629.1"/>
    </source>
</evidence>
<sequence length="214" mass="23319">MSSSDPFLASLHSTAQTLLPSIQTELPTLSIRSWKTLPLVTYSVATPSEPMATSYPVPIREISSTTIVSATNLASMQVPGATSTGQVNPTVSTSFLGTAAIAGIVIGVIVFVVLKAGCMFYLGQLYRRRKSKKIVNSEERGVKPELDGYALDFDSRNQRNNAIIVTSLLQELPGNFEAKELPDDEKFKHTVYLCELPCNEKENSAHRHSTVIDS</sequence>
<dbReference type="Proteomes" id="UP000700596">
    <property type="component" value="Unassembled WGS sequence"/>
</dbReference>
<dbReference type="EMBL" id="JAGMWT010000001">
    <property type="protein sequence ID" value="KAH7138629.1"/>
    <property type="molecule type" value="Genomic_DNA"/>
</dbReference>
<proteinExistence type="predicted"/>
<evidence type="ECO:0000256" key="1">
    <source>
        <dbReference type="SAM" id="Phobius"/>
    </source>
</evidence>
<evidence type="ECO:0000313" key="3">
    <source>
        <dbReference type="Proteomes" id="UP000700596"/>
    </source>
</evidence>
<keyword evidence="1" id="KW-0812">Transmembrane</keyword>
<keyword evidence="1" id="KW-0472">Membrane</keyword>